<accession>A0A8I1YB07</accession>
<evidence type="ECO:0000313" key="2">
    <source>
        <dbReference type="EMBL" id="MBP1296653.1"/>
    </source>
</evidence>
<organism evidence="2 3">
    <name type="scientific">Bradyrhizobium elkanii</name>
    <dbReference type="NCBI Taxonomy" id="29448"/>
    <lineage>
        <taxon>Bacteria</taxon>
        <taxon>Pseudomonadati</taxon>
        <taxon>Pseudomonadota</taxon>
        <taxon>Alphaproteobacteria</taxon>
        <taxon>Hyphomicrobiales</taxon>
        <taxon>Nitrobacteraceae</taxon>
        <taxon>Bradyrhizobium</taxon>
    </lineage>
</organism>
<comment type="caution">
    <text evidence="2">The sequence shown here is derived from an EMBL/GenBank/DDBJ whole genome shotgun (WGS) entry which is preliminary data.</text>
</comment>
<dbReference type="RefSeq" id="WP_209944721.1">
    <property type="nucleotide sequence ID" value="NZ_JAFICZ010000001.1"/>
</dbReference>
<sequence>MNSQLLMTDARIVAEDDAYIVVSLRVPKDVVHNNLALICSAMEASFDRKPRSWRLGMQRAAALLLSPGMMALNWAVTFALLAS</sequence>
<name>A0A8I1YB07_BRAEL</name>
<protein>
    <submittedName>
        <fullName evidence="2">Uncharacterized protein</fullName>
    </submittedName>
</protein>
<dbReference type="AlphaFoldDB" id="A0A8I1YB07"/>
<reference evidence="2" key="1">
    <citation type="submission" date="2021-02" db="EMBL/GenBank/DDBJ databases">
        <title>Genomic Encyclopedia of Type Strains, Phase IV (KMG-V): Genome sequencing to study the core and pangenomes of soil and plant-associated prokaryotes.</title>
        <authorList>
            <person name="Whitman W."/>
        </authorList>
    </citation>
    <scope>NUCLEOTIDE SEQUENCE</scope>
    <source>
        <strain evidence="2">USDA 406</strain>
    </source>
</reference>
<keyword evidence="1" id="KW-0812">Transmembrane</keyword>
<dbReference type="Proteomes" id="UP000673383">
    <property type="component" value="Unassembled WGS sequence"/>
</dbReference>
<keyword evidence="1" id="KW-1133">Transmembrane helix</keyword>
<dbReference type="EMBL" id="JAFICZ010000001">
    <property type="protein sequence ID" value="MBP1296653.1"/>
    <property type="molecule type" value="Genomic_DNA"/>
</dbReference>
<feature type="transmembrane region" description="Helical" evidence="1">
    <location>
        <begin position="60"/>
        <end position="82"/>
    </location>
</feature>
<proteinExistence type="predicted"/>
<gene>
    <name evidence="2" type="ORF">JOH49_006406</name>
</gene>
<keyword evidence="1" id="KW-0472">Membrane</keyword>
<evidence type="ECO:0000256" key="1">
    <source>
        <dbReference type="SAM" id="Phobius"/>
    </source>
</evidence>
<evidence type="ECO:0000313" key="3">
    <source>
        <dbReference type="Proteomes" id="UP000673383"/>
    </source>
</evidence>